<dbReference type="OMA" id="KEDCIGW"/>
<evidence type="ECO:0000313" key="3">
    <source>
        <dbReference type="EMBL" id="ODA11353.1"/>
    </source>
</evidence>
<dbReference type="EMBL" id="LYND01000022">
    <property type="protein sequence ID" value="ODA11353.1"/>
    <property type="molecule type" value="Genomic_DNA"/>
</dbReference>
<dbReference type="EMBL" id="CP097770">
    <property type="protein sequence ID" value="URJ49241.1"/>
    <property type="molecule type" value="Genomic_DNA"/>
</dbReference>
<evidence type="ECO:0000313" key="5">
    <source>
        <dbReference type="EMBL" id="URJ49241.1"/>
    </source>
</evidence>
<dbReference type="EMBL" id="UGSC01000001">
    <property type="protein sequence ID" value="SUA62382.1"/>
    <property type="molecule type" value="Genomic_DNA"/>
</dbReference>
<evidence type="ECO:0000313" key="6">
    <source>
        <dbReference type="Proteomes" id="UP000094974"/>
    </source>
</evidence>
<reference evidence="4 7" key="3">
    <citation type="submission" date="2018-06" db="EMBL/GenBank/DDBJ databases">
        <authorList>
            <consortium name="Pathogen Informatics"/>
            <person name="Doyle S."/>
        </authorList>
    </citation>
    <scope>NUCLEOTIDE SEQUENCE [LARGE SCALE GENOMIC DNA]</scope>
    <source>
        <strain evidence="4 7">NCTC10343</strain>
    </source>
</reference>
<name>A0A074L3L5_PAEPO</name>
<reference evidence="6" key="1">
    <citation type="submission" date="2016-05" db="EMBL/GenBank/DDBJ databases">
        <title>Whole genome shotgun sequencing of cultured foodborne pathogen.</title>
        <authorList>
            <person name="Zheng J."/>
            <person name="Timme R."/>
            <person name="Allard M."/>
            <person name="Strain E."/>
            <person name="Luo Y."/>
            <person name="Brown E."/>
        </authorList>
    </citation>
    <scope>NUCLEOTIDE SEQUENCE [LARGE SCALE GENOMIC DNA]</scope>
    <source>
        <strain evidence="6">CFSAN034343</strain>
    </source>
</reference>
<evidence type="ECO:0000313" key="4">
    <source>
        <dbReference type="EMBL" id="SUA62382.1"/>
    </source>
</evidence>
<dbReference type="KEGG" id="ppoy:RE92_10210"/>
<dbReference type="EMBL" id="JARVWT010000007">
    <property type="protein sequence ID" value="MDH2332711.1"/>
    <property type="molecule type" value="Genomic_DNA"/>
</dbReference>
<gene>
    <name evidence="3" type="ORF">A7312_20335</name>
    <name evidence="1" type="ORF">JDW19_18660</name>
    <name evidence="5" type="ORF">MF626_003588</name>
    <name evidence="4" type="ORF">NCTC10343_00297</name>
    <name evidence="2" type="ORF">QDS18_17820</name>
</gene>
<dbReference type="GeneID" id="93349149"/>
<proteinExistence type="predicted"/>
<accession>A0A074L3L5</accession>
<dbReference type="Proteomes" id="UP001229409">
    <property type="component" value="Unassembled WGS sequence"/>
</dbReference>
<dbReference type="EMBL" id="JAEHFQ010000011">
    <property type="protein sequence ID" value="MBM0635134.1"/>
    <property type="molecule type" value="Genomic_DNA"/>
</dbReference>
<dbReference type="Proteomes" id="UP000254400">
    <property type="component" value="Unassembled WGS sequence"/>
</dbReference>
<dbReference type="RefSeq" id="WP_013308357.1">
    <property type="nucleotide sequence ID" value="NZ_ALJV01000125.1"/>
</dbReference>
<dbReference type="Proteomes" id="UP000094974">
    <property type="component" value="Unassembled WGS sequence"/>
</dbReference>
<dbReference type="Pfam" id="PF14169">
    <property type="entry name" value="YdjO"/>
    <property type="match status" value="1"/>
</dbReference>
<protein>
    <submittedName>
        <fullName evidence="1">Cold-shock protein</fullName>
    </submittedName>
</protein>
<evidence type="ECO:0000313" key="2">
    <source>
        <dbReference type="EMBL" id="MDH2332711.1"/>
    </source>
</evidence>
<evidence type="ECO:0000313" key="1">
    <source>
        <dbReference type="EMBL" id="MBM0635134.1"/>
    </source>
</evidence>
<dbReference type="Proteomes" id="UP001055784">
    <property type="component" value="Chromosome"/>
</dbReference>
<organism evidence="1 8">
    <name type="scientific">Paenibacillus polymyxa</name>
    <name type="common">Bacillus polymyxa</name>
    <dbReference type="NCBI Taxonomy" id="1406"/>
    <lineage>
        <taxon>Bacteria</taxon>
        <taxon>Bacillati</taxon>
        <taxon>Bacillota</taxon>
        <taxon>Bacilli</taxon>
        <taxon>Bacillales</taxon>
        <taxon>Paenibacillaceae</taxon>
        <taxon>Paenibacillus</taxon>
    </lineage>
</organism>
<evidence type="ECO:0000313" key="7">
    <source>
        <dbReference type="Proteomes" id="UP000254400"/>
    </source>
</evidence>
<reference evidence="5" key="5">
    <citation type="submission" date="2022-11" db="EMBL/GenBank/DDBJ databases">
        <authorList>
            <person name="Vasilchenko N.G."/>
            <person name="Prazdnova E.V."/>
            <person name="Gorovtsov A.V."/>
            <person name="Chistyakov V.A."/>
            <person name="Pak M.L."/>
        </authorList>
    </citation>
    <scope>NUCLEOTIDE SEQUENCE</scope>
    <source>
        <strain evidence="5">R 4.5</strain>
    </source>
</reference>
<reference evidence="2" key="6">
    <citation type="submission" date="2023-04" db="EMBL/GenBank/DDBJ databases">
        <title>Uncovering the Secrets of Slow-Growing Bacteria in Tropical Savanna Soil through Cultivation and Genomic Analysis.</title>
        <authorList>
            <person name="Goncalves O.S."/>
            <person name="Santana M.F."/>
        </authorList>
    </citation>
    <scope>NUCLEOTIDE SEQUENCE</scope>
    <source>
        <strain evidence="2">ANTI</strain>
    </source>
</reference>
<dbReference type="InterPro" id="IPR025916">
    <property type="entry name" value="YdjO"/>
</dbReference>
<reference evidence="3" key="2">
    <citation type="submission" date="2016-05" db="EMBL/GenBank/DDBJ databases">
        <authorList>
            <person name="Zheng J."/>
            <person name="Timme R."/>
            <person name="Allard M."/>
            <person name="Strain E."/>
            <person name="Luo Y."/>
            <person name="Brown E."/>
        </authorList>
    </citation>
    <scope>NUCLEOTIDE SEQUENCE</scope>
    <source>
        <strain evidence="3">CFSAN034343</strain>
    </source>
</reference>
<dbReference type="AlphaFoldDB" id="A0A074L3L5"/>
<sequence length="71" mass="8004">MYNSRKKPMDEIPEEITTVWNCASDTCNGWMRDNFAFSVEPTCPICGSAMVKGEKKLAVLNNTSFNHTKQS</sequence>
<keyword evidence="6" id="KW-1185">Reference proteome</keyword>
<reference evidence="1" key="4">
    <citation type="submission" date="2020-12" db="EMBL/GenBank/DDBJ databases">
        <title>Paenibacillus polymyxa LMG 27872: a double-edged sword.</title>
        <authorList>
            <person name="Langendries S."/>
            <person name="Garcia Mendez S."/>
            <person name="Beirinckx S."/>
            <person name="Viaene T."/>
            <person name="Baeyen S."/>
            <person name="Goeminne G."/>
            <person name="Willems A."/>
            <person name="Debode J."/>
            <person name="Goormachtig S."/>
        </authorList>
    </citation>
    <scope>NUCLEOTIDE SEQUENCE</scope>
    <source>
        <strain evidence="1">LMG 27872</strain>
    </source>
</reference>
<dbReference type="Proteomes" id="UP000650605">
    <property type="component" value="Unassembled WGS sequence"/>
</dbReference>
<evidence type="ECO:0000313" key="8">
    <source>
        <dbReference type="Proteomes" id="UP000650605"/>
    </source>
</evidence>